<feature type="region of interest" description="Disordered" evidence="1">
    <location>
        <begin position="207"/>
        <end position="258"/>
    </location>
</feature>
<gene>
    <name evidence="2" type="ORF">EHS24_000707</name>
</gene>
<dbReference type="OrthoDB" id="10261384at2759"/>
<dbReference type="GeneID" id="39585250"/>
<feature type="region of interest" description="Disordered" evidence="1">
    <location>
        <begin position="380"/>
        <end position="405"/>
    </location>
</feature>
<keyword evidence="3" id="KW-1185">Reference proteome</keyword>
<dbReference type="InterPro" id="IPR019341">
    <property type="entry name" value="Alpha/Gamma-adaptin-bd_p34"/>
</dbReference>
<dbReference type="AlphaFoldDB" id="A0A427YAR9"/>
<dbReference type="STRING" id="105984.A0A427YAR9"/>
<name>A0A427YAR9_9TREE</name>
<protein>
    <submittedName>
        <fullName evidence="2">Uncharacterized protein</fullName>
    </submittedName>
</protein>
<proteinExistence type="predicted"/>
<evidence type="ECO:0000256" key="1">
    <source>
        <dbReference type="SAM" id="MobiDB-lite"/>
    </source>
</evidence>
<evidence type="ECO:0000313" key="3">
    <source>
        <dbReference type="Proteomes" id="UP000279236"/>
    </source>
</evidence>
<reference evidence="2 3" key="1">
    <citation type="submission" date="2018-11" db="EMBL/GenBank/DDBJ databases">
        <title>Genome sequence of Apiotrichum porosum DSM 27194.</title>
        <authorList>
            <person name="Aliyu H."/>
            <person name="Gorte O."/>
            <person name="Ochsenreither K."/>
        </authorList>
    </citation>
    <scope>NUCLEOTIDE SEQUENCE [LARGE SCALE GENOMIC DNA]</scope>
    <source>
        <strain evidence="2 3">DSM 27194</strain>
    </source>
</reference>
<sequence length="420" mass="45751">MTTDITVPDTSSTILVLHDPELDPTPFLSRLLDVQLDDDPLRDHIPWTIDNKYYTADVNFCPLPLGVSPLAHPVVMYLFSGKAPDPLPPSLTRLSVLDPPPDLSVAVRIKEGTEPAADTHPTAEDIDEEDRFDEIGMEVVDERGVVDDDDERPLDPLETVRQTLMTHMWPNMVRKGTRGGNVPRPDIIVDAENDGSSDEAHFPVTFSARTPEPRPAGPVSDFPTPPGPTSLDNDDGDDFGDFAPLPDASEFGPIPGADEYSRLESWLDNDGDFPDADGDDEGDDVAAIIAEAMRHIPPGMNGANGANGLSFEDDDDDTAGFEDNFGPLTGARGSMPAIPLDPTPILLHLQQVRAELSQVEDEDERRMRAAAEVERLMSSLGMDGGDWDDDLEGIDGLEQNGNGDEDTLQRLARLDMLDEL</sequence>
<evidence type="ECO:0000313" key="2">
    <source>
        <dbReference type="EMBL" id="RSH88178.1"/>
    </source>
</evidence>
<comment type="caution">
    <text evidence="2">The sequence shown here is derived from an EMBL/GenBank/DDBJ whole genome shotgun (WGS) entry which is preliminary data.</text>
</comment>
<dbReference type="Proteomes" id="UP000279236">
    <property type="component" value="Unassembled WGS sequence"/>
</dbReference>
<feature type="compositionally biased region" description="Acidic residues" evidence="1">
    <location>
        <begin position="385"/>
        <end position="395"/>
    </location>
</feature>
<accession>A0A427YAR9</accession>
<dbReference type="PANTHER" id="PTHR14659">
    <property type="entry name" value="ALPHA- AND GAMMA-ADAPTIN-BINDING PROTEIN P34"/>
    <property type="match status" value="1"/>
</dbReference>
<dbReference type="PANTHER" id="PTHR14659:SF1">
    <property type="entry name" value="ALPHA- AND GAMMA-ADAPTIN-BINDING PROTEIN P34"/>
    <property type="match status" value="1"/>
</dbReference>
<organism evidence="2 3">
    <name type="scientific">Apiotrichum porosum</name>
    <dbReference type="NCBI Taxonomy" id="105984"/>
    <lineage>
        <taxon>Eukaryota</taxon>
        <taxon>Fungi</taxon>
        <taxon>Dikarya</taxon>
        <taxon>Basidiomycota</taxon>
        <taxon>Agaricomycotina</taxon>
        <taxon>Tremellomycetes</taxon>
        <taxon>Trichosporonales</taxon>
        <taxon>Trichosporonaceae</taxon>
        <taxon>Apiotrichum</taxon>
    </lineage>
</organism>
<dbReference type="EMBL" id="RSCE01000001">
    <property type="protein sequence ID" value="RSH88178.1"/>
    <property type="molecule type" value="Genomic_DNA"/>
</dbReference>
<dbReference type="RefSeq" id="XP_028480386.1">
    <property type="nucleotide sequence ID" value="XM_028616529.1"/>
</dbReference>